<comment type="caution">
    <text evidence="2">The sequence shown here is derived from an EMBL/GenBank/DDBJ whole genome shotgun (WGS) entry which is preliminary data.</text>
</comment>
<name>A0A4Y9XXV1_9AGAM</name>
<reference evidence="2 3" key="1">
    <citation type="submission" date="2019-02" db="EMBL/GenBank/DDBJ databases">
        <title>Genome sequencing of the rare red list fungi Dentipellis fragilis.</title>
        <authorList>
            <person name="Buettner E."/>
            <person name="Kellner H."/>
        </authorList>
    </citation>
    <scope>NUCLEOTIDE SEQUENCE [LARGE SCALE GENOMIC DNA]</scope>
    <source>
        <strain evidence="2 3">DSM 105465</strain>
    </source>
</reference>
<dbReference type="AlphaFoldDB" id="A0A4Y9XXV1"/>
<evidence type="ECO:0000313" key="3">
    <source>
        <dbReference type="Proteomes" id="UP000298327"/>
    </source>
</evidence>
<proteinExistence type="predicted"/>
<feature type="compositionally biased region" description="Polar residues" evidence="1">
    <location>
        <begin position="1"/>
        <end position="11"/>
    </location>
</feature>
<feature type="region of interest" description="Disordered" evidence="1">
    <location>
        <begin position="1"/>
        <end position="40"/>
    </location>
</feature>
<keyword evidence="3" id="KW-1185">Reference proteome</keyword>
<organism evidence="2 3">
    <name type="scientific">Dentipellis fragilis</name>
    <dbReference type="NCBI Taxonomy" id="205917"/>
    <lineage>
        <taxon>Eukaryota</taxon>
        <taxon>Fungi</taxon>
        <taxon>Dikarya</taxon>
        <taxon>Basidiomycota</taxon>
        <taxon>Agaricomycotina</taxon>
        <taxon>Agaricomycetes</taxon>
        <taxon>Russulales</taxon>
        <taxon>Hericiaceae</taxon>
        <taxon>Dentipellis</taxon>
    </lineage>
</organism>
<evidence type="ECO:0000313" key="2">
    <source>
        <dbReference type="EMBL" id="TFY54925.1"/>
    </source>
</evidence>
<dbReference type="Proteomes" id="UP000298327">
    <property type="component" value="Unassembled WGS sequence"/>
</dbReference>
<protein>
    <submittedName>
        <fullName evidence="2">Uncharacterized protein</fullName>
    </submittedName>
</protein>
<gene>
    <name evidence="2" type="ORF">EVG20_g9508</name>
</gene>
<dbReference type="EMBL" id="SEOQ01000972">
    <property type="protein sequence ID" value="TFY54925.1"/>
    <property type="molecule type" value="Genomic_DNA"/>
</dbReference>
<accession>A0A4Y9XXV1</accession>
<evidence type="ECO:0000256" key="1">
    <source>
        <dbReference type="SAM" id="MobiDB-lite"/>
    </source>
</evidence>
<sequence>MSANTVLSNCKSLPPRAAANARHRAGPRRPAPPPTGIVPNADSPTALQTLVIHRRIFGVIEVICEPLDLTRIHTASTSLRSQLSSVGPHTSATHMRTIHIHIDRDSDVPAVACTNADATSKEQAYGRALRYGTVALRPARSLAIGTLKEPTVEAEGLESRS</sequence>